<feature type="transmembrane region" description="Helical" evidence="1">
    <location>
        <begin position="113"/>
        <end position="134"/>
    </location>
</feature>
<feature type="domain" description="EAL" evidence="2">
    <location>
        <begin position="441"/>
        <end position="695"/>
    </location>
</feature>
<evidence type="ECO:0000256" key="1">
    <source>
        <dbReference type="PROSITE-ProRule" id="PRU00244"/>
    </source>
</evidence>
<dbReference type="Gene3D" id="3.20.20.450">
    <property type="entry name" value="EAL domain"/>
    <property type="match status" value="1"/>
</dbReference>
<dbReference type="NCBIfam" id="TIGR00254">
    <property type="entry name" value="GGDEF"/>
    <property type="match status" value="1"/>
</dbReference>
<feature type="transmembrane region" description="Helical" evidence="1">
    <location>
        <begin position="146"/>
        <end position="167"/>
    </location>
</feature>
<dbReference type="CDD" id="cd01948">
    <property type="entry name" value="EAL"/>
    <property type="match status" value="1"/>
</dbReference>
<sequence length="695" mass="75978">MAFPPVSVLAGSYDLLLVILSILVATLASYTTLILSKRIVTTTGSATLWLGFGALSMGIGIWSMHFIGMLAFELPIPLGYDQGLTVVSLVIAIVMSGFALMQIRNNRLTVPRLLAAGLLLGLGIAAMHYTGMAAMDMHPGIVYHPFYFTLSVLIAIAAATAALFIAFHLSRRVAGPLILYQLIAALIMGLAIAGMHYTGMVAANFPFGSVCRAAADINRDWLAGTVATVSIAILLATLLLALLDGRFETATSRLHRSLQMANSELKRLSLTDQLTGLPNRFTLVDDLQSLLEQPGDEGLLCAVLFVDIDRFKFINDAQGHAGGDELLRQTATRLRASYADRGAVARFSGDKFVAVLHGLRAPSEIVTHIEKLRETLHQPFRIRGRDVALSCCIGVAVAPNDGNDAKALIGHAEKAMYVAKAEGPGHYRFYKPAMQEAALREFDLQRALREAIANRELELFLQPKFCARRGRIASAEALMRWRHPEHGLLLPGQFLPIAEKFGILNQLEEWAIREACVILRGWSQNGMEESLSLAVNVSALQFRATDFVERMLRLKQEFELTPGQLILEITEGSAMRDPDRTARAMLALSAAGFEFSIDDFGTGYSSLAQLKRLPFRELKIDRSFIVDFHRSPDDRQIVEVIVSMARQFGMRVVAEGVEDRAVGDSLAALGVDLLQGYGFARPMPLPDFVGLAQAA</sequence>
<dbReference type="Proteomes" id="UP000076400">
    <property type="component" value="Unassembled WGS sequence"/>
</dbReference>
<evidence type="ECO:0000259" key="4">
    <source>
        <dbReference type="PROSITE" id="PS50924"/>
    </source>
</evidence>
<dbReference type="GO" id="GO:0016020">
    <property type="term" value="C:membrane"/>
    <property type="evidence" value="ECO:0007669"/>
    <property type="project" value="UniProtKB-UniRule"/>
</dbReference>
<comment type="caution">
    <text evidence="5">The sequence shown here is derived from an EMBL/GenBank/DDBJ whole genome shotgun (WGS) entry which is preliminary data.</text>
</comment>
<evidence type="ECO:0008006" key="7">
    <source>
        <dbReference type="Google" id="ProtNLM"/>
    </source>
</evidence>
<dbReference type="InterPro" id="IPR001633">
    <property type="entry name" value="EAL_dom"/>
</dbReference>
<dbReference type="InterPro" id="IPR000160">
    <property type="entry name" value="GGDEF_dom"/>
</dbReference>
<dbReference type="SUPFAM" id="SSF141868">
    <property type="entry name" value="EAL domain-like"/>
    <property type="match status" value="1"/>
</dbReference>
<dbReference type="SMART" id="SM00052">
    <property type="entry name" value="EAL"/>
    <property type="match status" value="1"/>
</dbReference>
<feature type="transmembrane region" description="Helical" evidence="1">
    <location>
        <begin position="48"/>
        <end position="72"/>
    </location>
</feature>
<name>A0A154VQB2_9PROT</name>
<dbReference type="InterPro" id="IPR052155">
    <property type="entry name" value="Biofilm_reg_signaling"/>
</dbReference>
<dbReference type="PROSITE" id="PS50887">
    <property type="entry name" value="GGDEF"/>
    <property type="match status" value="1"/>
</dbReference>
<dbReference type="SUPFAM" id="SSF55073">
    <property type="entry name" value="Nucleotide cyclase"/>
    <property type="match status" value="1"/>
</dbReference>
<dbReference type="Gene3D" id="3.30.70.270">
    <property type="match status" value="1"/>
</dbReference>
<dbReference type="InterPro" id="IPR043128">
    <property type="entry name" value="Rev_trsase/Diguanyl_cyclase"/>
</dbReference>
<keyword evidence="1" id="KW-0812">Transmembrane</keyword>
<evidence type="ECO:0000259" key="3">
    <source>
        <dbReference type="PROSITE" id="PS50887"/>
    </source>
</evidence>
<keyword evidence="1" id="KW-1133">Transmembrane helix</keyword>
<protein>
    <recommendedName>
        <fullName evidence="7">Diguanylate cyclase</fullName>
    </recommendedName>
</protein>
<feature type="domain" description="GGDEF" evidence="3">
    <location>
        <begin position="299"/>
        <end position="432"/>
    </location>
</feature>
<reference evidence="5 6" key="1">
    <citation type="submission" date="2015-12" db="EMBL/GenBank/DDBJ databases">
        <title>Genome sequence of Oceanibaculum pacificum MCCC 1A02656.</title>
        <authorList>
            <person name="Lu L."/>
            <person name="Lai Q."/>
            <person name="Shao Z."/>
            <person name="Qian P."/>
        </authorList>
    </citation>
    <scope>NUCLEOTIDE SEQUENCE [LARGE SCALE GENOMIC DNA]</scope>
    <source>
        <strain evidence="5 6">MCCC 1A02656</strain>
    </source>
</reference>
<dbReference type="Pfam" id="PF00990">
    <property type="entry name" value="GGDEF"/>
    <property type="match status" value="1"/>
</dbReference>
<dbReference type="InterPro" id="IPR005330">
    <property type="entry name" value="MHYT_dom"/>
</dbReference>
<dbReference type="AlphaFoldDB" id="A0A154VQB2"/>
<organism evidence="5 6">
    <name type="scientific">Oceanibaculum pacificum</name>
    <dbReference type="NCBI Taxonomy" id="580166"/>
    <lineage>
        <taxon>Bacteria</taxon>
        <taxon>Pseudomonadati</taxon>
        <taxon>Pseudomonadota</taxon>
        <taxon>Alphaproteobacteria</taxon>
        <taxon>Rhodospirillales</taxon>
        <taxon>Oceanibaculaceae</taxon>
        <taxon>Oceanibaculum</taxon>
    </lineage>
</organism>
<dbReference type="InterPro" id="IPR035919">
    <property type="entry name" value="EAL_sf"/>
</dbReference>
<evidence type="ECO:0000313" key="5">
    <source>
        <dbReference type="EMBL" id="KZD03429.1"/>
    </source>
</evidence>
<feature type="domain" description="MHYT" evidence="4">
    <location>
        <begin position="13"/>
        <end position="206"/>
    </location>
</feature>
<proteinExistence type="predicted"/>
<dbReference type="PROSITE" id="PS50883">
    <property type="entry name" value="EAL"/>
    <property type="match status" value="1"/>
</dbReference>
<feature type="transmembrane region" description="Helical" evidence="1">
    <location>
        <begin position="15"/>
        <end position="36"/>
    </location>
</feature>
<feature type="transmembrane region" description="Helical" evidence="1">
    <location>
        <begin position="221"/>
        <end position="243"/>
    </location>
</feature>
<dbReference type="STRING" id="580166.AUP43_13010"/>
<dbReference type="CDD" id="cd01949">
    <property type="entry name" value="GGDEF"/>
    <property type="match status" value="1"/>
</dbReference>
<feature type="transmembrane region" description="Helical" evidence="1">
    <location>
        <begin position="84"/>
        <end position="101"/>
    </location>
</feature>
<keyword evidence="6" id="KW-1185">Reference proteome</keyword>
<dbReference type="PROSITE" id="PS50924">
    <property type="entry name" value="MHYT"/>
    <property type="match status" value="1"/>
</dbReference>
<dbReference type="EMBL" id="LPXN01000145">
    <property type="protein sequence ID" value="KZD03429.1"/>
    <property type="molecule type" value="Genomic_DNA"/>
</dbReference>
<accession>A0A154VQB2</accession>
<dbReference type="PANTHER" id="PTHR44757:SF2">
    <property type="entry name" value="BIOFILM ARCHITECTURE MAINTENANCE PROTEIN MBAA"/>
    <property type="match status" value="1"/>
</dbReference>
<evidence type="ECO:0000259" key="2">
    <source>
        <dbReference type="PROSITE" id="PS50883"/>
    </source>
</evidence>
<dbReference type="SMART" id="SM00267">
    <property type="entry name" value="GGDEF"/>
    <property type="match status" value="1"/>
</dbReference>
<dbReference type="InterPro" id="IPR029787">
    <property type="entry name" value="Nucleotide_cyclase"/>
</dbReference>
<dbReference type="PANTHER" id="PTHR44757">
    <property type="entry name" value="DIGUANYLATE CYCLASE DGCP"/>
    <property type="match status" value="1"/>
</dbReference>
<evidence type="ECO:0000313" key="6">
    <source>
        <dbReference type="Proteomes" id="UP000076400"/>
    </source>
</evidence>
<feature type="transmembrane region" description="Helical" evidence="1">
    <location>
        <begin position="179"/>
        <end position="201"/>
    </location>
</feature>
<dbReference type="Pfam" id="PF00563">
    <property type="entry name" value="EAL"/>
    <property type="match status" value="1"/>
</dbReference>
<keyword evidence="1" id="KW-0472">Membrane</keyword>
<dbReference type="Pfam" id="PF03707">
    <property type="entry name" value="MHYT"/>
    <property type="match status" value="3"/>
</dbReference>
<gene>
    <name evidence="5" type="ORF">AUP43_13010</name>
</gene>